<dbReference type="GO" id="GO:0006355">
    <property type="term" value="P:regulation of DNA-templated transcription"/>
    <property type="evidence" value="ECO:0007669"/>
    <property type="project" value="InterPro"/>
</dbReference>
<name>A0A0F0LVM3_9MICO</name>
<proteinExistence type="predicted"/>
<dbReference type="Gene3D" id="1.10.8.60">
    <property type="match status" value="1"/>
</dbReference>
<evidence type="ECO:0000256" key="4">
    <source>
        <dbReference type="ARBA" id="ARBA00023125"/>
    </source>
</evidence>
<dbReference type="Gene3D" id="1.10.10.60">
    <property type="entry name" value="Homeodomain-like"/>
    <property type="match status" value="1"/>
</dbReference>
<evidence type="ECO:0000256" key="5">
    <source>
        <dbReference type="ARBA" id="ARBA00023163"/>
    </source>
</evidence>
<dbReference type="PROSITE" id="PS50045">
    <property type="entry name" value="SIGMA54_INTERACT_4"/>
    <property type="match status" value="1"/>
</dbReference>
<dbReference type="Pfam" id="PF01590">
    <property type="entry name" value="GAF"/>
    <property type="match status" value="1"/>
</dbReference>
<dbReference type="InterPro" id="IPR002078">
    <property type="entry name" value="Sigma_54_int"/>
</dbReference>
<comment type="caution">
    <text evidence="7">The sequence shown here is derived from an EMBL/GenBank/DDBJ whole genome shotgun (WGS) entry which is preliminary data.</text>
</comment>
<evidence type="ECO:0000313" key="8">
    <source>
        <dbReference type="Proteomes" id="UP000033451"/>
    </source>
</evidence>
<organism evidence="7 8">
    <name type="scientific">Microbacterium ginsengisoli</name>
    <dbReference type="NCBI Taxonomy" id="400772"/>
    <lineage>
        <taxon>Bacteria</taxon>
        <taxon>Bacillati</taxon>
        <taxon>Actinomycetota</taxon>
        <taxon>Actinomycetes</taxon>
        <taxon>Micrococcales</taxon>
        <taxon>Microbacteriaceae</taxon>
        <taxon>Microbacterium</taxon>
    </lineage>
</organism>
<keyword evidence="2" id="KW-0067">ATP-binding</keyword>
<keyword evidence="4" id="KW-0238">DNA-binding</keyword>
<dbReference type="EMBL" id="JYIY01000066">
    <property type="protein sequence ID" value="KJL37362.1"/>
    <property type="molecule type" value="Genomic_DNA"/>
</dbReference>
<evidence type="ECO:0000313" key="7">
    <source>
        <dbReference type="EMBL" id="KJL37362.1"/>
    </source>
</evidence>
<keyword evidence="8" id="KW-1185">Reference proteome</keyword>
<dbReference type="PANTHER" id="PTHR32071">
    <property type="entry name" value="TRANSCRIPTIONAL REGULATORY PROTEIN"/>
    <property type="match status" value="1"/>
</dbReference>
<keyword evidence="5" id="KW-0804">Transcription</keyword>
<dbReference type="SUPFAM" id="SSF52540">
    <property type="entry name" value="P-loop containing nucleoside triphosphate hydrolases"/>
    <property type="match status" value="1"/>
</dbReference>
<keyword evidence="3" id="KW-0805">Transcription regulation</keyword>
<dbReference type="InterPro" id="IPR029016">
    <property type="entry name" value="GAF-like_dom_sf"/>
</dbReference>
<dbReference type="Proteomes" id="UP000033451">
    <property type="component" value="Unassembled WGS sequence"/>
</dbReference>
<keyword evidence="1" id="KW-0547">Nucleotide-binding</keyword>
<dbReference type="SUPFAM" id="SSF46689">
    <property type="entry name" value="Homeodomain-like"/>
    <property type="match status" value="1"/>
</dbReference>
<dbReference type="RefSeq" id="WP_045246915.1">
    <property type="nucleotide sequence ID" value="NZ_JYIY01000066.1"/>
</dbReference>
<dbReference type="InterPro" id="IPR002197">
    <property type="entry name" value="HTH_Fis"/>
</dbReference>
<dbReference type="OrthoDB" id="5496274at2"/>
<dbReference type="PRINTS" id="PR01590">
    <property type="entry name" value="HTHFIS"/>
</dbReference>
<gene>
    <name evidence="7" type="primary">acoR_1</name>
    <name evidence="7" type="ORF">RR49_00946</name>
</gene>
<dbReference type="InterPro" id="IPR003018">
    <property type="entry name" value="GAF"/>
</dbReference>
<dbReference type="PATRIC" id="fig|400772.4.peg.971"/>
<dbReference type="AlphaFoldDB" id="A0A0F0LVM3"/>
<dbReference type="InterPro" id="IPR009057">
    <property type="entry name" value="Homeodomain-like_sf"/>
</dbReference>
<dbReference type="GO" id="GO:0005524">
    <property type="term" value="F:ATP binding"/>
    <property type="evidence" value="ECO:0007669"/>
    <property type="project" value="UniProtKB-KW"/>
</dbReference>
<dbReference type="InterPro" id="IPR027417">
    <property type="entry name" value="P-loop_NTPase"/>
</dbReference>
<dbReference type="Gene3D" id="3.30.450.40">
    <property type="match status" value="1"/>
</dbReference>
<evidence type="ECO:0000259" key="6">
    <source>
        <dbReference type="PROSITE" id="PS50045"/>
    </source>
</evidence>
<sequence>MSTDTYSAASVRQARERLLEAGVGAHGLTPRTLNVPPVIERSWRRSFTTGGGYDPTATPAYHPFSEPAGRFQDTAEIVLARWAESLADMRVALLVSDRSGRILARKVGDPSHARRLDKVSAAEGFEFSESALGTNGLGTAIEERSAVFVRGAEHVNDRLQTLACAGAPIHDPLSQRVIGSLALASPVGASHPAMLAIAKQAARDLQDALLNTAPLELQALLARFADGTARHRVLAIGRGGVLASTGALPMLSAERHVTLWDELQAHHWQGDVASVLLADRPSTARRIVNRAGESIYLVELPEDEPTAAPEPTRLSRLAAHLDVLGRTSGCIAIHGPRDSGKTLLAQLWLRERDRHDPVVIDAPAFREPEAVATAAQALSTGTSVVVRSIESLTDADFPVLQQLAGAADPVRSARVVFCVADDLTGVVVDFLGRQGPRLDLPALRDDPDRVIGLAVRLAQEHSVTLSPALLQALSRWDWPGGASELRVLIAAMVVQRPGGTVLDVDLLPAEMRTRARQLRGIAASEYRAIDAALREADGNRSRAAEILGIGRTTLYRKLRAYGLDGQNTLIS</sequence>
<protein>
    <submittedName>
        <fullName evidence="7">Acetoin dehydrogenase operon transcriptional activator AcoR</fullName>
    </submittedName>
</protein>
<dbReference type="Pfam" id="PF25601">
    <property type="entry name" value="AAA_lid_14"/>
    <property type="match status" value="1"/>
</dbReference>
<dbReference type="InterPro" id="IPR058031">
    <property type="entry name" value="AAA_lid_NorR"/>
</dbReference>
<accession>A0A0F0LVM3</accession>
<evidence type="ECO:0000256" key="1">
    <source>
        <dbReference type="ARBA" id="ARBA00022741"/>
    </source>
</evidence>
<reference evidence="7 8" key="1">
    <citation type="submission" date="2015-02" db="EMBL/GenBank/DDBJ databases">
        <title>Draft genome sequences of ten Microbacterium spp. with emphasis on heavy metal contaminated environments.</title>
        <authorList>
            <person name="Corretto E."/>
        </authorList>
    </citation>
    <scope>NUCLEOTIDE SEQUENCE [LARGE SCALE GENOMIC DNA]</scope>
    <source>
        <strain evidence="7 8">DSM 18659</strain>
    </source>
</reference>
<dbReference type="GO" id="GO:0043565">
    <property type="term" value="F:sequence-specific DNA binding"/>
    <property type="evidence" value="ECO:0007669"/>
    <property type="project" value="InterPro"/>
</dbReference>
<evidence type="ECO:0000256" key="2">
    <source>
        <dbReference type="ARBA" id="ARBA00022840"/>
    </source>
</evidence>
<dbReference type="STRING" id="400772.RR49_00946"/>
<evidence type="ECO:0000256" key="3">
    <source>
        <dbReference type="ARBA" id="ARBA00023015"/>
    </source>
</evidence>
<feature type="domain" description="Sigma-54 factor interaction" evidence="6">
    <location>
        <begin position="438"/>
        <end position="494"/>
    </location>
</feature>
<dbReference type="Pfam" id="PF02954">
    <property type="entry name" value="HTH_8"/>
    <property type="match status" value="1"/>
</dbReference>